<dbReference type="InterPro" id="IPR008135">
    <property type="entry name" value="Competence-induced_CinA"/>
</dbReference>
<proteinExistence type="inferred from homology"/>
<protein>
    <recommendedName>
        <fullName evidence="1">CinA-like protein</fullName>
    </recommendedName>
</protein>
<dbReference type="PANTHER" id="PTHR13939">
    <property type="entry name" value="NICOTINAMIDE-NUCLEOTIDE AMIDOHYDROLASE PNCC"/>
    <property type="match status" value="1"/>
</dbReference>
<dbReference type="NCBIfam" id="TIGR00200">
    <property type="entry name" value="cinA_nterm"/>
    <property type="match status" value="1"/>
</dbReference>
<dbReference type="Proteomes" id="UP000278962">
    <property type="component" value="Unassembled WGS sequence"/>
</dbReference>
<comment type="caution">
    <text evidence="3">The sequence shown here is derived from an EMBL/GenBank/DDBJ whole genome shotgun (WGS) entry which is preliminary data.</text>
</comment>
<dbReference type="InterPro" id="IPR036653">
    <property type="entry name" value="CinA-like_C"/>
</dbReference>
<dbReference type="InterPro" id="IPR008136">
    <property type="entry name" value="CinA_C"/>
</dbReference>
<dbReference type="NCBIfam" id="NF001813">
    <property type="entry name" value="PRK00549.1"/>
    <property type="match status" value="1"/>
</dbReference>
<sequence>MTVRAGIIVTGTEVLSGLIRDANGPWLSEQLREAGVSLREIVVVGDRPEDLRRALDFFSDVDLVLTSGGLGPTADDLTAEVVASWAGTHMELDPALEERIWAIVNGLRKRIGGEEAPMRAGARKQAHVPVGAVVLEPRGTAPGFLIGASPLVAVLPGPPRELQAMWGDAVETEPLRALLASAGSLEQRILRFFPLSEPQIAATLRELDADALPFEITTCLRRGELEVASVYDEPAAGAYAAFEEELRARHGEVLFSDDGATIDEVIAGLLSGLTIATAESCTGGLMAGRLTDLAGSSAYVLGGVVVYSNEAKTTFADVPAELIAAHGAVSPEVASALSAGARARFGADLGIGITGIAGPGGGTPEKPVGTVCLSVAAPWGVEERTVRLPGSRTDVRDRTTTVALHMLHALLQRR</sequence>
<dbReference type="Pfam" id="PF02464">
    <property type="entry name" value="CinA"/>
    <property type="match status" value="1"/>
</dbReference>
<dbReference type="CDD" id="cd00885">
    <property type="entry name" value="cinA"/>
    <property type="match status" value="1"/>
</dbReference>
<evidence type="ECO:0000259" key="2">
    <source>
        <dbReference type="SMART" id="SM00852"/>
    </source>
</evidence>
<dbReference type="EMBL" id="RBIL01000002">
    <property type="protein sequence ID" value="RKQ87461.1"/>
    <property type="molecule type" value="Genomic_DNA"/>
</dbReference>
<accession>A0A660L0E4</accession>
<dbReference type="OrthoDB" id="1253990at2"/>
<feature type="domain" description="MoaB/Mog" evidence="2">
    <location>
        <begin position="6"/>
        <end position="177"/>
    </location>
</feature>
<dbReference type="InterPro" id="IPR050101">
    <property type="entry name" value="CinA"/>
</dbReference>
<dbReference type="RefSeq" id="WP_121256038.1">
    <property type="nucleotide sequence ID" value="NZ_RBIL01000002.1"/>
</dbReference>
<gene>
    <name evidence="3" type="ORF">C8N24_5483</name>
</gene>
<dbReference type="Pfam" id="PF00994">
    <property type="entry name" value="MoCF_biosynth"/>
    <property type="match status" value="1"/>
</dbReference>
<name>A0A660L0E4_9ACTN</name>
<dbReference type="Gene3D" id="3.40.980.10">
    <property type="entry name" value="MoaB/Mog-like domain"/>
    <property type="match status" value="1"/>
</dbReference>
<dbReference type="PANTHER" id="PTHR13939:SF0">
    <property type="entry name" value="NMN AMIDOHYDROLASE-LIKE PROTEIN YFAY"/>
    <property type="match status" value="1"/>
</dbReference>
<dbReference type="InterPro" id="IPR001453">
    <property type="entry name" value="MoaB/Mog_dom"/>
</dbReference>
<dbReference type="PIRSF" id="PIRSF006728">
    <property type="entry name" value="CinA"/>
    <property type="match status" value="1"/>
</dbReference>
<comment type="similarity">
    <text evidence="1">Belongs to the CinA family.</text>
</comment>
<dbReference type="HAMAP" id="MF_00226_B">
    <property type="entry name" value="CinA_B"/>
    <property type="match status" value="1"/>
</dbReference>
<evidence type="ECO:0000313" key="4">
    <source>
        <dbReference type="Proteomes" id="UP000278962"/>
    </source>
</evidence>
<dbReference type="SUPFAM" id="SSF142433">
    <property type="entry name" value="CinA-like"/>
    <property type="match status" value="1"/>
</dbReference>
<dbReference type="SUPFAM" id="SSF53218">
    <property type="entry name" value="Molybdenum cofactor biosynthesis proteins"/>
    <property type="match status" value="1"/>
</dbReference>
<dbReference type="SMART" id="SM00852">
    <property type="entry name" value="MoCF_biosynth"/>
    <property type="match status" value="1"/>
</dbReference>
<dbReference type="InterPro" id="IPR036425">
    <property type="entry name" value="MoaB/Mog-like_dom_sf"/>
</dbReference>
<keyword evidence="4" id="KW-1185">Reference proteome</keyword>
<evidence type="ECO:0000256" key="1">
    <source>
        <dbReference type="HAMAP-Rule" id="MF_00226"/>
    </source>
</evidence>
<evidence type="ECO:0000313" key="3">
    <source>
        <dbReference type="EMBL" id="RKQ87461.1"/>
    </source>
</evidence>
<dbReference type="AlphaFoldDB" id="A0A660L0E4"/>
<reference evidence="3 4" key="1">
    <citation type="submission" date="2018-10" db="EMBL/GenBank/DDBJ databases">
        <title>Genomic Encyclopedia of Archaeal and Bacterial Type Strains, Phase II (KMG-II): from individual species to whole genera.</title>
        <authorList>
            <person name="Goeker M."/>
        </authorList>
    </citation>
    <scope>NUCLEOTIDE SEQUENCE [LARGE SCALE GENOMIC DNA]</scope>
    <source>
        <strain evidence="3 4">DSM 14954</strain>
    </source>
</reference>
<dbReference type="Gene3D" id="3.90.950.20">
    <property type="entry name" value="CinA-like"/>
    <property type="match status" value="1"/>
</dbReference>
<organism evidence="3 4">
    <name type="scientific">Solirubrobacter pauli</name>
    <dbReference type="NCBI Taxonomy" id="166793"/>
    <lineage>
        <taxon>Bacteria</taxon>
        <taxon>Bacillati</taxon>
        <taxon>Actinomycetota</taxon>
        <taxon>Thermoleophilia</taxon>
        <taxon>Solirubrobacterales</taxon>
        <taxon>Solirubrobacteraceae</taxon>
        <taxon>Solirubrobacter</taxon>
    </lineage>
</organism>
<dbReference type="NCBIfam" id="TIGR00199">
    <property type="entry name" value="PncC_domain"/>
    <property type="match status" value="1"/>
</dbReference>